<reference evidence="1 2" key="1">
    <citation type="submission" date="2014-11" db="EMBL/GenBank/DDBJ databases">
        <authorList>
            <person name="Zhu J."/>
            <person name="Qi W."/>
            <person name="Song R."/>
        </authorList>
    </citation>
    <scope>NUCLEOTIDE SEQUENCE [LARGE SCALE GENOMIC DNA]</scope>
</reference>
<dbReference type="InParanoid" id="A0A0G4EDT1"/>
<protein>
    <submittedName>
        <fullName evidence="1">Uncharacterized protein</fullName>
    </submittedName>
</protein>
<evidence type="ECO:0000313" key="1">
    <source>
        <dbReference type="EMBL" id="CEL93886.1"/>
    </source>
</evidence>
<keyword evidence="2" id="KW-1185">Reference proteome</keyword>
<gene>
    <name evidence="1" type="ORF">Vbra_11422</name>
</gene>
<sequence>MELNLTYANQPIGLVARSGSPQLFDLAINKDDLFVTDGIISRSPDFAIWVGVNVAELVVESVSEGTFQQHPGQAVWTMPYSSIKGQVVSFCFRKVERQGGVNGPTAAFPAVAANEPTLLPDD</sequence>
<organism evidence="1 2">
    <name type="scientific">Vitrella brassicaformis (strain CCMP3155)</name>
    <dbReference type="NCBI Taxonomy" id="1169540"/>
    <lineage>
        <taxon>Eukaryota</taxon>
        <taxon>Sar</taxon>
        <taxon>Alveolata</taxon>
        <taxon>Colpodellida</taxon>
        <taxon>Vitrellaceae</taxon>
        <taxon>Vitrella</taxon>
    </lineage>
</organism>
<dbReference type="Proteomes" id="UP000041254">
    <property type="component" value="Unassembled WGS sequence"/>
</dbReference>
<evidence type="ECO:0000313" key="2">
    <source>
        <dbReference type="Proteomes" id="UP000041254"/>
    </source>
</evidence>
<accession>A0A0G4EDT1</accession>
<dbReference type="EMBL" id="CDMY01000198">
    <property type="protein sequence ID" value="CEL93886.1"/>
    <property type="molecule type" value="Genomic_DNA"/>
</dbReference>
<proteinExistence type="predicted"/>
<dbReference type="VEuPathDB" id="CryptoDB:Vbra_11422"/>
<dbReference type="AlphaFoldDB" id="A0A0G4EDT1"/>
<name>A0A0G4EDT1_VITBC</name>